<evidence type="ECO:0000256" key="3">
    <source>
        <dbReference type="ARBA" id="ARBA00022692"/>
    </source>
</evidence>
<dbReference type="AlphaFoldDB" id="A0A8C3LUX6"/>
<dbReference type="PANTHER" id="PTHR14360">
    <property type="entry name" value="PROTEIN FMP32, MITOCHONDRIAL"/>
    <property type="match status" value="1"/>
</dbReference>
<evidence type="ECO:0000256" key="1">
    <source>
        <dbReference type="ARBA" id="ARBA00004325"/>
    </source>
</evidence>
<dbReference type="GO" id="GO:0051561">
    <property type="term" value="P:positive regulation of mitochondrial calcium ion concentration"/>
    <property type="evidence" value="ECO:0007669"/>
    <property type="project" value="TreeGrafter"/>
</dbReference>
<name>A0A8C3LUX6_CHRPC</name>
<feature type="transmembrane region" description="Helical" evidence="9">
    <location>
        <begin position="373"/>
        <end position="392"/>
    </location>
</feature>
<evidence type="ECO:0000256" key="7">
    <source>
        <dbReference type="ARBA" id="ARBA00023136"/>
    </source>
</evidence>
<feature type="compositionally biased region" description="Low complexity" evidence="8">
    <location>
        <begin position="70"/>
        <end position="83"/>
    </location>
</feature>
<dbReference type="Gene3D" id="1.20.5.340">
    <property type="match status" value="1"/>
</dbReference>
<dbReference type="Pfam" id="PF07798">
    <property type="entry name" value="CCDC90-like"/>
    <property type="match status" value="1"/>
</dbReference>
<feature type="compositionally biased region" description="Low complexity" evidence="8">
    <location>
        <begin position="91"/>
        <end position="111"/>
    </location>
</feature>
<evidence type="ECO:0000256" key="5">
    <source>
        <dbReference type="ARBA" id="ARBA00023054"/>
    </source>
</evidence>
<protein>
    <submittedName>
        <fullName evidence="10">Mitochondrial calcium uniporter regulator 1</fullName>
    </submittedName>
</protein>
<dbReference type="Ensembl" id="ENSCPIT00010018808.1">
    <property type="protein sequence ID" value="ENSCPIP00010015782.1"/>
    <property type="gene ID" value="ENSCPIG00010012578.1"/>
</dbReference>
<accession>A0A8C3LUX6</accession>
<keyword evidence="11" id="KW-1185">Reference proteome</keyword>
<evidence type="ECO:0000313" key="10">
    <source>
        <dbReference type="Ensembl" id="ENSCPIP00010015782.1"/>
    </source>
</evidence>
<evidence type="ECO:0000256" key="6">
    <source>
        <dbReference type="ARBA" id="ARBA00023128"/>
    </source>
</evidence>
<sequence>MSGEVLEQLPREVVDAPCGGVQGQVGWGFEQPALEGGVPKHTSASSQHDNTSEIRISFRKSLAVRQGDLSAAPPHSSRAAPAAARRRDAGRAPQHSPRSSAPSATPSSAPEAEADRRQRRKGGARPPVARSVRVVAVMLRVPSLLRPVGSSWRARLFISCYFVRIRQPSACLSSGVSNSAPSFLQSKDSVSLLGNRKVFFDTHALVCLLEGNGFTTQQSEVIVSAFVKIVNTNLDMIYKDMVTKVQQEIALQQIMSHIGGLKKDMIILEKSEFSALRSENEKIKLELQQIKKQVMDEITKVRADNKLNLNLEKSRVKELYSLNERKLLEMRTEIVELHAQQDRALTQTDRKIDTEVADLKTMLESHKLDNIKYLAGSVFTCLTVALGFYRLWM</sequence>
<reference evidence="10" key="2">
    <citation type="submission" date="2025-09" db="UniProtKB">
        <authorList>
            <consortium name="Ensembl"/>
        </authorList>
    </citation>
    <scope>IDENTIFICATION</scope>
</reference>
<feature type="region of interest" description="Disordered" evidence="8">
    <location>
        <begin position="25"/>
        <end position="127"/>
    </location>
</feature>
<dbReference type="GO" id="GO:0036444">
    <property type="term" value="P:calcium import into the mitochondrion"/>
    <property type="evidence" value="ECO:0007669"/>
    <property type="project" value="TreeGrafter"/>
</dbReference>
<dbReference type="PANTHER" id="PTHR14360:SF11">
    <property type="entry name" value="MITOCHONDRIAL CALCIUM UNIPORTER REGULATOR 1"/>
    <property type="match status" value="1"/>
</dbReference>
<keyword evidence="7 9" id="KW-0472">Membrane</keyword>
<organism evidence="10 11">
    <name type="scientific">Chrysolophus pictus</name>
    <name type="common">Golden pheasant</name>
    <name type="synonym">Phasianus pictus</name>
    <dbReference type="NCBI Taxonomy" id="9089"/>
    <lineage>
        <taxon>Eukaryota</taxon>
        <taxon>Metazoa</taxon>
        <taxon>Chordata</taxon>
        <taxon>Craniata</taxon>
        <taxon>Vertebrata</taxon>
        <taxon>Euteleostomi</taxon>
        <taxon>Archelosauria</taxon>
        <taxon>Archosauria</taxon>
        <taxon>Dinosauria</taxon>
        <taxon>Saurischia</taxon>
        <taxon>Theropoda</taxon>
        <taxon>Coelurosauria</taxon>
        <taxon>Aves</taxon>
        <taxon>Neognathae</taxon>
        <taxon>Galloanserae</taxon>
        <taxon>Galliformes</taxon>
        <taxon>Phasianidae</taxon>
        <taxon>Phasianinae</taxon>
        <taxon>Chrysolophus</taxon>
    </lineage>
</organism>
<comment type="similarity">
    <text evidence="2">Belongs to the CCDC90 family.</text>
</comment>
<proteinExistence type="inferred from homology"/>
<dbReference type="InterPro" id="IPR024461">
    <property type="entry name" value="CCDC90-like"/>
</dbReference>
<dbReference type="GO" id="GO:0005743">
    <property type="term" value="C:mitochondrial inner membrane"/>
    <property type="evidence" value="ECO:0007669"/>
    <property type="project" value="TreeGrafter"/>
</dbReference>
<evidence type="ECO:0000256" key="2">
    <source>
        <dbReference type="ARBA" id="ARBA00007224"/>
    </source>
</evidence>
<comment type="subcellular location">
    <subcellularLocation>
        <location evidence="1">Mitochondrion membrane</location>
    </subcellularLocation>
</comment>
<dbReference type="FunFam" id="1.20.5.340:FF:000015">
    <property type="entry name" value="Mitochondrial calcium uniporter regulator 1"/>
    <property type="match status" value="1"/>
</dbReference>
<keyword evidence="4 9" id="KW-1133">Transmembrane helix</keyword>
<evidence type="ECO:0000313" key="11">
    <source>
        <dbReference type="Proteomes" id="UP000694543"/>
    </source>
</evidence>
<reference evidence="10" key="1">
    <citation type="submission" date="2025-08" db="UniProtKB">
        <authorList>
            <consortium name="Ensembl"/>
        </authorList>
    </citation>
    <scope>IDENTIFICATION</scope>
</reference>
<evidence type="ECO:0000256" key="4">
    <source>
        <dbReference type="ARBA" id="ARBA00022989"/>
    </source>
</evidence>
<dbReference type="Proteomes" id="UP000694543">
    <property type="component" value="Unplaced"/>
</dbReference>
<keyword evidence="5" id="KW-0175">Coiled coil</keyword>
<evidence type="ECO:0000256" key="8">
    <source>
        <dbReference type="SAM" id="MobiDB-lite"/>
    </source>
</evidence>
<evidence type="ECO:0000256" key="9">
    <source>
        <dbReference type="SAM" id="Phobius"/>
    </source>
</evidence>
<keyword evidence="6" id="KW-0496">Mitochondrion</keyword>
<keyword evidence="3 9" id="KW-0812">Transmembrane</keyword>